<feature type="transmembrane region" description="Helical" evidence="10">
    <location>
        <begin position="315"/>
        <end position="336"/>
    </location>
</feature>
<comment type="subcellular location">
    <subcellularLocation>
        <location evidence="1 10">Vacuole membrane</location>
        <topology evidence="1 10">Multi-pass membrane protein</topology>
    </subcellularLocation>
</comment>
<comment type="similarity">
    <text evidence="2 10">Belongs to the ATG22 family.</text>
</comment>
<evidence type="ECO:0000256" key="5">
    <source>
        <dbReference type="ARBA" id="ARBA00022692"/>
    </source>
</evidence>
<keyword evidence="9 10" id="KW-0472">Membrane</keyword>
<keyword evidence="7 10" id="KW-1133">Transmembrane helix</keyword>
<dbReference type="GO" id="GO:0006914">
    <property type="term" value="P:autophagy"/>
    <property type="evidence" value="ECO:0007669"/>
    <property type="project" value="UniProtKB-KW"/>
</dbReference>
<evidence type="ECO:0000256" key="11">
    <source>
        <dbReference type="SAM" id="MobiDB-lite"/>
    </source>
</evidence>
<dbReference type="Proteomes" id="UP000189580">
    <property type="component" value="Chromosome a"/>
</dbReference>
<dbReference type="OrthoDB" id="42657at2759"/>
<evidence type="ECO:0000256" key="1">
    <source>
        <dbReference type="ARBA" id="ARBA00004128"/>
    </source>
</evidence>
<dbReference type="EMBL" id="CP014501">
    <property type="protein sequence ID" value="ANB13080.1"/>
    <property type="molecule type" value="Genomic_DNA"/>
</dbReference>
<dbReference type="InterPro" id="IPR024671">
    <property type="entry name" value="Atg22-like"/>
</dbReference>
<reference evidence="12 13" key="1">
    <citation type="submission" date="2016-02" db="EMBL/GenBank/DDBJ databases">
        <title>Complete genome sequence and transcriptome regulation of the pentose utilising yeast Sugiyamaella lignohabitans.</title>
        <authorList>
            <person name="Bellasio M."/>
            <person name="Peymann A."/>
            <person name="Valli M."/>
            <person name="Sipitzky M."/>
            <person name="Graf A."/>
            <person name="Sauer M."/>
            <person name="Marx H."/>
            <person name="Mattanovich D."/>
        </authorList>
    </citation>
    <scope>NUCLEOTIDE SEQUENCE [LARGE SCALE GENOMIC DNA]</scope>
    <source>
        <strain evidence="12 13">CBS 10342</strain>
    </source>
</reference>
<accession>A0A167DMP9</accession>
<feature type="region of interest" description="Disordered" evidence="11">
    <location>
        <begin position="191"/>
        <end position="227"/>
    </location>
</feature>
<dbReference type="AlphaFoldDB" id="A0A167DMP9"/>
<evidence type="ECO:0000256" key="6">
    <source>
        <dbReference type="ARBA" id="ARBA00022970"/>
    </source>
</evidence>
<dbReference type="InterPro" id="IPR036259">
    <property type="entry name" value="MFS_trans_sf"/>
</dbReference>
<proteinExistence type="inferred from homology"/>
<feature type="transmembrane region" description="Helical" evidence="10">
    <location>
        <begin position="507"/>
        <end position="529"/>
    </location>
</feature>
<dbReference type="RefSeq" id="XP_018735557.1">
    <property type="nucleotide sequence ID" value="XM_018878232.1"/>
</dbReference>
<dbReference type="PANTHER" id="PTHR23519:SF1">
    <property type="entry name" value="AUTOPHAGY-RELATED PROTEIN 22"/>
    <property type="match status" value="1"/>
</dbReference>
<feature type="transmembrane region" description="Helical" evidence="10">
    <location>
        <begin position="541"/>
        <end position="563"/>
    </location>
</feature>
<evidence type="ECO:0000256" key="8">
    <source>
        <dbReference type="ARBA" id="ARBA00023006"/>
    </source>
</evidence>
<dbReference type="GO" id="GO:0000329">
    <property type="term" value="C:fungal-type vacuole membrane"/>
    <property type="evidence" value="ECO:0007669"/>
    <property type="project" value="EnsemblFungi"/>
</dbReference>
<dbReference type="Gene3D" id="1.20.1250.20">
    <property type="entry name" value="MFS general substrate transporter like domains"/>
    <property type="match status" value="1"/>
</dbReference>
<evidence type="ECO:0000256" key="10">
    <source>
        <dbReference type="RuleBase" id="RU363073"/>
    </source>
</evidence>
<protein>
    <recommendedName>
        <fullName evidence="10">Autophagy-related protein</fullName>
    </recommendedName>
</protein>
<feature type="transmembrane region" description="Helical" evidence="10">
    <location>
        <begin position="439"/>
        <end position="461"/>
    </location>
</feature>
<dbReference type="KEGG" id="slb:AWJ20_1359"/>
<dbReference type="InterPro" id="IPR050495">
    <property type="entry name" value="ATG22/LtaA_families"/>
</dbReference>
<feature type="compositionally biased region" description="Polar residues" evidence="11">
    <location>
        <begin position="192"/>
        <end position="218"/>
    </location>
</feature>
<sequence length="621" mass="67419">MSSKDLLGWFSYSWACEPFIVSAVGTYVPILLEQFARENGVWVKDRLTPCMDIPGDGGDISPAPGPKLPPGSGSGSNGPQKCVVPFFGVYIDTSSLALYTFSLSVLVQTIVVISMSGAADRGNFRKKLLIGFAVAGALITCGFLVVTPKHYYVAALLAIFSNSAFGAVSVCGNAFLPILVNEILARRDHKYNTGTDGPTAPTRNPASTLSEGEIQTPNDESHPEESEIPTRIFDDSQETTPLAPSGSPDDIELLTSLTKERANLSNQISGRGVAIGYFAALLVQIGTMILILTLTAKTSNQNAADTARNTLPIQVAIFIVGLWWLIFQIPVALYLPSPSVKQLHHRLRHQRSNASSIRIPGLRASEGTHLNSYYDIALDHLLSCYEYIAYGWHTLYATFKEARQMRDVATFLLGWFVVSDAATTINSAAVLFARAELQMSAPSLAVIGVLTVFSGMFGATVGPKLKGPSGNPINAIVFVILIASVIPLYGIIGFFSKSIGLRHPWEMYVLAAWYGFALGGLNATCRSVFSLLIPKGKETTFFSLFSVTDKGSSIIGPAITGLITDKTHNIRYTFYFLYVMMLLSAAIFYFLLDLDRGRKEAQYLEHVGDEDDELPDEVSQA</sequence>
<feature type="transmembrane region" description="Helical" evidence="10">
    <location>
        <begin position="274"/>
        <end position="295"/>
    </location>
</feature>
<feature type="transmembrane region" description="Helical" evidence="10">
    <location>
        <begin position="408"/>
        <end position="433"/>
    </location>
</feature>
<keyword evidence="4 10" id="KW-0926">Vacuole</keyword>
<keyword evidence="3 10" id="KW-0813">Transport</keyword>
<keyword evidence="6 10" id="KW-0029">Amino-acid transport</keyword>
<evidence type="ECO:0000256" key="4">
    <source>
        <dbReference type="ARBA" id="ARBA00022554"/>
    </source>
</evidence>
<dbReference type="PANTHER" id="PTHR23519">
    <property type="entry name" value="AUTOPHAGY-RELATED PROTEIN 22"/>
    <property type="match status" value="1"/>
</dbReference>
<dbReference type="GO" id="GO:0032974">
    <property type="term" value="P:amino acid transmembrane export from vacuole"/>
    <property type="evidence" value="ECO:0007669"/>
    <property type="project" value="EnsemblFungi"/>
</dbReference>
<keyword evidence="13" id="KW-1185">Reference proteome</keyword>
<dbReference type="CDD" id="cd17483">
    <property type="entry name" value="MFS_Atg22_like"/>
    <property type="match status" value="1"/>
</dbReference>
<comment type="function">
    <text evidence="10">Vacuolar effluxer which mediate the efflux of amino acids resulting from autophagic degradation. The release of autophagic amino acids allows the maintenance of protein synthesis and viability during nitrogen starvation.</text>
</comment>
<evidence type="ECO:0000313" key="12">
    <source>
        <dbReference type="EMBL" id="ANB13080.1"/>
    </source>
</evidence>
<evidence type="ECO:0000313" key="13">
    <source>
        <dbReference type="Proteomes" id="UP000189580"/>
    </source>
</evidence>
<evidence type="ECO:0000256" key="9">
    <source>
        <dbReference type="ARBA" id="ARBA00023136"/>
    </source>
</evidence>
<keyword evidence="8 10" id="KW-0072">Autophagy</keyword>
<organism evidence="12 13">
    <name type="scientific">Sugiyamaella lignohabitans</name>
    <dbReference type="NCBI Taxonomy" id="796027"/>
    <lineage>
        <taxon>Eukaryota</taxon>
        <taxon>Fungi</taxon>
        <taxon>Dikarya</taxon>
        <taxon>Ascomycota</taxon>
        <taxon>Saccharomycotina</taxon>
        <taxon>Dipodascomycetes</taxon>
        <taxon>Dipodascales</taxon>
        <taxon>Trichomonascaceae</taxon>
        <taxon>Sugiyamaella</taxon>
    </lineage>
</organism>
<dbReference type="GeneID" id="30033152"/>
<keyword evidence="5 10" id="KW-0812">Transmembrane</keyword>
<gene>
    <name evidence="12" type="primary">ATG22</name>
    <name evidence="12" type="ORF">AWJ20_1359</name>
</gene>
<feature type="transmembrane region" description="Helical" evidence="10">
    <location>
        <begin position="96"/>
        <end position="116"/>
    </location>
</feature>
<evidence type="ECO:0000256" key="7">
    <source>
        <dbReference type="ARBA" id="ARBA00022989"/>
    </source>
</evidence>
<feature type="transmembrane region" description="Helical" evidence="10">
    <location>
        <begin position="152"/>
        <end position="180"/>
    </location>
</feature>
<dbReference type="SUPFAM" id="SSF103473">
    <property type="entry name" value="MFS general substrate transporter"/>
    <property type="match status" value="1"/>
</dbReference>
<feature type="transmembrane region" description="Helical" evidence="10">
    <location>
        <begin position="128"/>
        <end position="146"/>
    </location>
</feature>
<evidence type="ECO:0000256" key="3">
    <source>
        <dbReference type="ARBA" id="ARBA00022448"/>
    </source>
</evidence>
<dbReference type="Pfam" id="PF11700">
    <property type="entry name" value="ATG22"/>
    <property type="match status" value="1"/>
</dbReference>
<dbReference type="InterPro" id="IPR044738">
    <property type="entry name" value="Atg22"/>
</dbReference>
<evidence type="ECO:0000256" key="2">
    <source>
        <dbReference type="ARBA" id="ARBA00006978"/>
    </source>
</evidence>
<name>A0A167DMP9_9ASCO</name>
<feature type="transmembrane region" description="Helical" evidence="10">
    <location>
        <begin position="473"/>
        <end position="495"/>
    </location>
</feature>
<feature type="transmembrane region" description="Helical" evidence="10">
    <location>
        <begin position="575"/>
        <end position="592"/>
    </location>
</feature>